<dbReference type="GO" id="GO:0043047">
    <property type="term" value="F:single-stranded telomeric DNA binding"/>
    <property type="evidence" value="ECO:0007669"/>
    <property type="project" value="InterPro"/>
</dbReference>
<proteinExistence type="predicted"/>
<organism evidence="1 2">
    <name type="scientific">Triangularia verruculosa</name>
    <dbReference type="NCBI Taxonomy" id="2587418"/>
    <lineage>
        <taxon>Eukaryota</taxon>
        <taxon>Fungi</taxon>
        <taxon>Dikarya</taxon>
        <taxon>Ascomycota</taxon>
        <taxon>Pezizomycotina</taxon>
        <taxon>Sordariomycetes</taxon>
        <taxon>Sordariomycetidae</taxon>
        <taxon>Sordariales</taxon>
        <taxon>Podosporaceae</taxon>
        <taxon>Triangularia</taxon>
    </lineage>
</organism>
<name>A0AAN7AXH4_9PEZI</name>
<gene>
    <name evidence="1" type="ORF">QBC40DRAFT_26581</name>
</gene>
<reference evidence="1" key="2">
    <citation type="submission" date="2023-05" db="EMBL/GenBank/DDBJ databases">
        <authorList>
            <consortium name="Lawrence Berkeley National Laboratory"/>
            <person name="Steindorff A."/>
            <person name="Hensen N."/>
            <person name="Bonometti L."/>
            <person name="Westerberg I."/>
            <person name="Brannstrom I.O."/>
            <person name="Guillou S."/>
            <person name="Cros-Aarteil S."/>
            <person name="Calhoun S."/>
            <person name="Haridas S."/>
            <person name="Kuo A."/>
            <person name="Mondo S."/>
            <person name="Pangilinan J."/>
            <person name="Riley R."/>
            <person name="Labutti K."/>
            <person name="Andreopoulos B."/>
            <person name="Lipzen A."/>
            <person name="Chen C."/>
            <person name="Yanf M."/>
            <person name="Daum C."/>
            <person name="Ng V."/>
            <person name="Clum A."/>
            <person name="Ohm R."/>
            <person name="Martin F."/>
            <person name="Silar P."/>
            <person name="Natvig D."/>
            <person name="Lalanne C."/>
            <person name="Gautier V."/>
            <person name="Ament-Velasquez S.L."/>
            <person name="Kruys A."/>
            <person name="Hutchinson M.I."/>
            <person name="Powell A.J."/>
            <person name="Barry K."/>
            <person name="Miller A.N."/>
            <person name="Grigoriev I.V."/>
            <person name="Debuchy R."/>
            <person name="Gladieux P."/>
            <person name="Thoren M.H."/>
            <person name="Johannesson H."/>
        </authorList>
    </citation>
    <scope>NUCLEOTIDE SEQUENCE</scope>
    <source>
        <strain evidence="1">CBS 315.58</strain>
    </source>
</reference>
<dbReference type="InterPro" id="IPR012340">
    <property type="entry name" value="NA-bd_OB-fold"/>
</dbReference>
<evidence type="ECO:0000313" key="1">
    <source>
        <dbReference type="EMBL" id="KAK4203243.1"/>
    </source>
</evidence>
<dbReference type="AlphaFoldDB" id="A0AAN7AXH4"/>
<comment type="caution">
    <text evidence="1">The sequence shown here is derived from an EMBL/GenBank/DDBJ whole genome shotgun (WGS) entry which is preliminary data.</text>
</comment>
<dbReference type="EMBL" id="MU863890">
    <property type="protein sequence ID" value="KAK4203243.1"/>
    <property type="molecule type" value="Genomic_DNA"/>
</dbReference>
<dbReference type="GO" id="GO:1990879">
    <property type="term" value="C:CST complex"/>
    <property type="evidence" value="ECO:0007669"/>
    <property type="project" value="InterPro"/>
</dbReference>
<evidence type="ECO:0000313" key="2">
    <source>
        <dbReference type="Proteomes" id="UP001303160"/>
    </source>
</evidence>
<dbReference type="Proteomes" id="UP001303160">
    <property type="component" value="Unassembled WGS sequence"/>
</dbReference>
<keyword evidence="2" id="KW-1185">Reference proteome</keyword>
<reference evidence="1" key="1">
    <citation type="journal article" date="2023" name="Mol. Phylogenet. Evol.">
        <title>Genome-scale phylogeny and comparative genomics of the fungal order Sordariales.</title>
        <authorList>
            <person name="Hensen N."/>
            <person name="Bonometti L."/>
            <person name="Westerberg I."/>
            <person name="Brannstrom I.O."/>
            <person name="Guillou S."/>
            <person name="Cros-Aarteil S."/>
            <person name="Calhoun S."/>
            <person name="Haridas S."/>
            <person name="Kuo A."/>
            <person name="Mondo S."/>
            <person name="Pangilinan J."/>
            <person name="Riley R."/>
            <person name="LaButti K."/>
            <person name="Andreopoulos B."/>
            <person name="Lipzen A."/>
            <person name="Chen C."/>
            <person name="Yan M."/>
            <person name="Daum C."/>
            <person name="Ng V."/>
            <person name="Clum A."/>
            <person name="Steindorff A."/>
            <person name="Ohm R.A."/>
            <person name="Martin F."/>
            <person name="Silar P."/>
            <person name="Natvig D.O."/>
            <person name="Lalanne C."/>
            <person name="Gautier V."/>
            <person name="Ament-Velasquez S.L."/>
            <person name="Kruys A."/>
            <person name="Hutchinson M.I."/>
            <person name="Powell A.J."/>
            <person name="Barry K."/>
            <person name="Miller A.N."/>
            <person name="Grigoriev I.V."/>
            <person name="Debuchy R."/>
            <person name="Gladieux P."/>
            <person name="Hiltunen Thoren M."/>
            <person name="Johannesson H."/>
        </authorList>
    </citation>
    <scope>NUCLEOTIDE SEQUENCE</scope>
    <source>
        <strain evidence="1">CBS 315.58</strain>
    </source>
</reference>
<dbReference type="Gene3D" id="2.40.50.140">
    <property type="entry name" value="Nucleic acid-binding proteins"/>
    <property type="match status" value="1"/>
</dbReference>
<dbReference type="InterPro" id="IPR024222">
    <property type="entry name" value="Ten1_fungal"/>
</dbReference>
<protein>
    <submittedName>
        <fullName evidence="1">CST complex subunit Ten1</fullName>
    </submittedName>
</protein>
<dbReference type="GO" id="GO:0016233">
    <property type="term" value="P:telomere capping"/>
    <property type="evidence" value="ECO:0007669"/>
    <property type="project" value="InterPro"/>
</dbReference>
<dbReference type="Pfam" id="PF12658">
    <property type="entry name" value="Ten1"/>
    <property type="match status" value="1"/>
</dbReference>
<accession>A0AAN7AXH4</accession>
<sequence>MSFGPLPSQLCLLSSLRQKDVGDKVRFLGCVTSYSTVSGILTLQYRGSEDDQLSFAAVDVNLVLESLGAEQTRVGEWVNVIGYVTSTDSKELGDKNPAVEVQATLLWSASPLNLQKYEASVKALDRGKS</sequence>